<feature type="region of interest" description="Disordered" evidence="1">
    <location>
        <begin position="1"/>
        <end position="54"/>
    </location>
</feature>
<sequence>MPEGEEGGEGGAEVRKGGAGTDAVPPPALLRPGRGYQPPVPISLRAPRPVPVPG</sequence>
<gene>
    <name evidence="2" type="ORF">Sxan_55740</name>
</gene>
<reference evidence="2" key="1">
    <citation type="submission" date="2020-09" db="EMBL/GenBank/DDBJ databases">
        <title>Whole genome shotgun sequence of Streptomyces xanthophaeus NBRC 12829.</title>
        <authorList>
            <person name="Komaki H."/>
            <person name="Tamura T."/>
        </authorList>
    </citation>
    <scope>NUCLEOTIDE SEQUENCE</scope>
    <source>
        <strain evidence="2">NBRC 12829</strain>
    </source>
</reference>
<organism evidence="2 3">
    <name type="scientific">Streptomyces xanthophaeus</name>
    <dbReference type="NCBI Taxonomy" id="67385"/>
    <lineage>
        <taxon>Bacteria</taxon>
        <taxon>Bacillati</taxon>
        <taxon>Actinomycetota</taxon>
        <taxon>Actinomycetes</taxon>
        <taxon>Kitasatosporales</taxon>
        <taxon>Streptomycetaceae</taxon>
        <taxon>Streptomyces</taxon>
    </lineage>
</organism>
<comment type="caution">
    <text evidence="2">The sequence shown here is derived from an EMBL/GenBank/DDBJ whole genome shotgun (WGS) entry which is preliminary data.</text>
</comment>
<dbReference type="AlphaFoldDB" id="A0A919H0S5"/>
<proteinExistence type="predicted"/>
<evidence type="ECO:0000313" key="3">
    <source>
        <dbReference type="Proteomes" id="UP000600026"/>
    </source>
</evidence>
<evidence type="ECO:0000313" key="2">
    <source>
        <dbReference type="EMBL" id="GHI88210.1"/>
    </source>
</evidence>
<dbReference type="Proteomes" id="UP000600026">
    <property type="component" value="Unassembled WGS sequence"/>
</dbReference>
<dbReference type="EMBL" id="BNEE01000006">
    <property type="protein sequence ID" value="GHI88210.1"/>
    <property type="molecule type" value="Genomic_DNA"/>
</dbReference>
<protein>
    <submittedName>
        <fullName evidence="2">Uncharacterized protein</fullName>
    </submittedName>
</protein>
<accession>A0A919H0S5</accession>
<name>A0A919H0S5_9ACTN</name>
<evidence type="ECO:0000256" key="1">
    <source>
        <dbReference type="SAM" id="MobiDB-lite"/>
    </source>
</evidence>
<keyword evidence="3" id="KW-1185">Reference proteome</keyword>